<evidence type="ECO:0000256" key="2">
    <source>
        <dbReference type="ARBA" id="ARBA00010430"/>
    </source>
</evidence>
<evidence type="ECO:0000256" key="5">
    <source>
        <dbReference type="ARBA" id="ARBA00022989"/>
    </source>
</evidence>
<dbReference type="RefSeq" id="XP_001241391.1">
    <property type="nucleotide sequence ID" value="XM_001241390.2"/>
</dbReference>
<dbReference type="Pfam" id="PF08285">
    <property type="entry name" value="DPM3"/>
    <property type="match status" value="1"/>
</dbReference>
<evidence type="ECO:0000256" key="7">
    <source>
        <dbReference type="RuleBase" id="RU365085"/>
    </source>
</evidence>
<keyword evidence="8" id="KW-0808">Transferase</keyword>
<name>A0A0E1RWZ3_COCIM</name>
<keyword evidence="3 7" id="KW-0812">Transmembrane</keyword>
<dbReference type="GO" id="GO:0033185">
    <property type="term" value="C:dolichol-phosphate-mannose synthase complex"/>
    <property type="evidence" value="ECO:0007669"/>
    <property type="project" value="TreeGrafter"/>
</dbReference>
<sequence length="92" mass="10188">MTRAQQSLSIILLLTSLYLALYLGLVPMNGVIQEQIIPYLPAYTIMAFGSYLLFRLGWGVFTFNDVPAAHKSLQAEITTAKAQLRAAKVQVD</sequence>
<evidence type="ECO:0000256" key="1">
    <source>
        <dbReference type="ARBA" id="ARBA00004477"/>
    </source>
</evidence>
<dbReference type="AlphaFoldDB" id="A0A0E1RWZ3"/>
<dbReference type="KEGG" id="cim:CIMG_08554"/>
<comment type="function">
    <text evidence="7">Stabilizer subunit of the dolichol-phosphate mannose (DPM) synthase complex; tethers catalytic subunit to the ER.</text>
</comment>
<comment type="subunit">
    <text evidence="7">Component of the dolichol-phosphate mannose (DPM) synthase complex.</text>
</comment>
<dbReference type="EMBL" id="GG704913">
    <property type="protein sequence ID" value="EAS29808.1"/>
    <property type="molecule type" value="Genomic_DNA"/>
</dbReference>
<protein>
    <recommendedName>
        <fullName evidence="7">Dolichol-phosphate mannosyltransferase subunit 3</fullName>
    </recommendedName>
</protein>
<gene>
    <name evidence="8" type="ORF">CIMG_08554</name>
</gene>
<reference evidence="9" key="2">
    <citation type="journal article" date="2010" name="Genome Res.">
        <title>Population genomic sequencing of Coccidioides fungi reveals recent hybridization and transposon control.</title>
        <authorList>
            <person name="Neafsey D.E."/>
            <person name="Barker B.M."/>
            <person name="Sharpton T.J."/>
            <person name="Stajich J.E."/>
            <person name="Park D.J."/>
            <person name="Whiston E."/>
            <person name="Hung C.-Y."/>
            <person name="McMahan C."/>
            <person name="White J."/>
            <person name="Sykes S."/>
            <person name="Heiman D."/>
            <person name="Young S."/>
            <person name="Zeng Q."/>
            <person name="Abouelleil A."/>
            <person name="Aftuck L."/>
            <person name="Bessette D."/>
            <person name="Brown A."/>
            <person name="FitzGerald M."/>
            <person name="Lui A."/>
            <person name="Macdonald J.P."/>
            <person name="Priest M."/>
            <person name="Orbach M.J."/>
            <person name="Galgiani J.N."/>
            <person name="Kirkland T.N."/>
            <person name="Cole G.T."/>
            <person name="Birren B.W."/>
            <person name="Henn M.R."/>
            <person name="Taylor J.W."/>
            <person name="Rounsley S.D."/>
        </authorList>
    </citation>
    <scope>GENOME REANNOTATION</scope>
    <source>
        <strain evidence="9">RS</strain>
    </source>
</reference>
<reference evidence="9" key="1">
    <citation type="journal article" date="2009" name="Genome Res.">
        <title>Comparative genomic analyses of the human fungal pathogens Coccidioides and their relatives.</title>
        <authorList>
            <person name="Sharpton T.J."/>
            <person name="Stajich J.E."/>
            <person name="Rounsley S.D."/>
            <person name="Gardner M.J."/>
            <person name="Wortman J.R."/>
            <person name="Jordar V.S."/>
            <person name="Maiti R."/>
            <person name="Kodira C.D."/>
            <person name="Neafsey D.E."/>
            <person name="Zeng Q."/>
            <person name="Hung C.-Y."/>
            <person name="McMahan C."/>
            <person name="Muszewska A."/>
            <person name="Grynberg M."/>
            <person name="Mandel M.A."/>
            <person name="Kellner E.M."/>
            <person name="Barker B.M."/>
            <person name="Galgiani J.N."/>
            <person name="Orbach M.J."/>
            <person name="Kirkland T.N."/>
            <person name="Cole G.T."/>
            <person name="Henn M.R."/>
            <person name="Birren B.W."/>
            <person name="Taylor J.W."/>
        </authorList>
    </citation>
    <scope>NUCLEOTIDE SEQUENCE [LARGE SCALE GENOMIC DNA]</scope>
    <source>
        <strain evidence="9">RS</strain>
    </source>
</reference>
<accession>A0A0E1RWZ3</accession>
<keyword evidence="9" id="KW-1185">Reference proteome</keyword>
<dbReference type="OMA" id="DCPEAYT"/>
<evidence type="ECO:0000256" key="4">
    <source>
        <dbReference type="ARBA" id="ARBA00022824"/>
    </source>
</evidence>
<dbReference type="InParanoid" id="A0A0E1RWZ3"/>
<keyword evidence="6 7" id="KW-0472">Membrane</keyword>
<dbReference type="GO" id="GO:0016757">
    <property type="term" value="F:glycosyltransferase activity"/>
    <property type="evidence" value="ECO:0007669"/>
    <property type="project" value="UniProtKB-KW"/>
</dbReference>
<evidence type="ECO:0000313" key="8">
    <source>
        <dbReference type="EMBL" id="EAS29808.1"/>
    </source>
</evidence>
<comment type="subcellular location">
    <subcellularLocation>
        <location evidence="1 7">Endoplasmic reticulum membrane</location>
        <topology evidence="1 7">Multi-pass membrane protein</topology>
    </subcellularLocation>
</comment>
<keyword evidence="8" id="KW-0328">Glycosyltransferase</keyword>
<dbReference type="PANTHER" id="PTHR16433:SF0">
    <property type="entry name" value="DOLICHOL-PHOSPHATE MANNOSYLTRANSFERASE SUBUNIT 3"/>
    <property type="match status" value="1"/>
</dbReference>
<dbReference type="InterPro" id="IPR013174">
    <property type="entry name" value="DPM3"/>
</dbReference>
<evidence type="ECO:0000256" key="6">
    <source>
        <dbReference type="ARBA" id="ARBA00023136"/>
    </source>
</evidence>
<organism evidence="8 9">
    <name type="scientific">Coccidioides immitis (strain RS)</name>
    <name type="common">Valley fever fungus</name>
    <dbReference type="NCBI Taxonomy" id="246410"/>
    <lineage>
        <taxon>Eukaryota</taxon>
        <taxon>Fungi</taxon>
        <taxon>Dikarya</taxon>
        <taxon>Ascomycota</taxon>
        <taxon>Pezizomycotina</taxon>
        <taxon>Eurotiomycetes</taxon>
        <taxon>Eurotiomycetidae</taxon>
        <taxon>Onygenales</taxon>
        <taxon>Onygenaceae</taxon>
        <taxon>Coccidioides</taxon>
    </lineage>
</organism>
<dbReference type="UniPathway" id="UPA00378"/>
<dbReference type="GeneID" id="4560414"/>
<dbReference type="PANTHER" id="PTHR16433">
    <property type="entry name" value="DOLICHOL-PHOSPHATE MANNOSYLTRANSFERASE SUBUNIT 3"/>
    <property type="match status" value="1"/>
</dbReference>
<dbReference type="Proteomes" id="UP000001261">
    <property type="component" value="Unassembled WGS sequence"/>
</dbReference>
<evidence type="ECO:0000256" key="3">
    <source>
        <dbReference type="ARBA" id="ARBA00022692"/>
    </source>
</evidence>
<comment type="pathway">
    <text evidence="7">Protein modification; protein glycosylation.</text>
</comment>
<comment type="similarity">
    <text evidence="2 7">Belongs to the DPM3 family.</text>
</comment>
<feature type="transmembrane region" description="Helical" evidence="7">
    <location>
        <begin position="36"/>
        <end position="54"/>
    </location>
</feature>
<dbReference type="OrthoDB" id="2014333at2759"/>
<dbReference type="STRING" id="246410.A0A0E1RWZ3"/>
<keyword evidence="4 7" id="KW-0256">Endoplasmic reticulum</keyword>
<proteinExistence type="inferred from homology"/>
<keyword evidence="5 7" id="KW-1133">Transmembrane helix</keyword>
<dbReference type="VEuPathDB" id="FungiDB:CIMG_08554"/>
<evidence type="ECO:0000313" key="9">
    <source>
        <dbReference type="Proteomes" id="UP000001261"/>
    </source>
</evidence>
<feature type="transmembrane region" description="Helical" evidence="7">
    <location>
        <begin position="7"/>
        <end position="24"/>
    </location>
</feature>
<dbReference type="GO" id="GO:0005789">
    <property type="term" value="C:endoplasmic reticulum membrane"/>
    <property type="evidence" value="ECO:0007669"/>
    <property type="project" value="UniProtKB-SubCell"/>
</dbReference>
<dbReference type="GO" id="GO:0006506">
    <property type="term" value="P:GPI anchor biosynthetic process"/>
    <property type="evidence" value="ECO:0007669"/>
    <property type="project" value="TreeGrafter"/>
</dbReference>